<comment type="caution">
    <text evidence="5">The sequence shown here is derived from an EMBL/GenBank/DDBJ whole genome shotgun (WGS) entry which is preliminary data.</text>
</comment>
<dbReference type="Gene3D" id="2.120.10.80">
    <property type="entry name" value="Kelch-type beta propeller"/>
    <property type="match status" value="1"/>
</dbReference>
<dbReference type="EMBL" id="JAFNEN010000709">
    <property type="protein sequence ID" value="KAG8178245.1"/>
    <property type="molecule type" value="Genomic_DNA"/>
</dbReference>
<gene>
    <name evidence="5" type="ORF">JTE90_005614</name>
</gene>
<evidence type="ECO:0000259" key="4">
    <source>
        <dbReference type="PROSITE" id="PS50097"/>
    </source>
</evidence>
<proteinExistence type="predicted"/>
<dbReference type="Gene3D" id="3.30.710.10">
    <property type="entry name" value="Potassium Channel Kv1.1, Chain A"/>
    <property type="match status" value="1"/>
</dbReference>
<keyword evidence="2" id="KW-0677">Repeat</keyword>
<dbReference type="SUPFAM" id="SSF54695">
    <property type="entry name" value="POZ domain"/>
    <property type="match status" value="1"/>
</dbReference>
<dbReference type="SMART" id="SM00225">
    <property type="entry name" value="BTB"/>
    <property type="match status" value="1"/>
</dbReference>
<dbReference type="Pfam" id="PF07707">
    <property type="entry name" value="BACK"/>
    <property type="match status" value="1"/>
</dbReference>
<evidence type="ECO:0000313" key="6">
    <source>
        <dbReference type="Proteomes" id="UP000827092"/>
    </source>
</evidence>
<name>A0AAV6U238_9ARAC</name>
<dbReference type="AlphaFoldDB" id="A0AAV6U238"/>
<dbReference type="GO" id="GO:0003779">
    <property type="term" value="F:actin binding"/>
    <property type="evidence" value="ECO:0007669"/>
    <property type="project" value="UniProtKB-KW"/>
</dbReference>
<accession>A0AAV6U238</accession>
<keyword evidence="6" id="KW-1185">Reference proteome</keyword>
<sequence length="573" mass="67269">MQRFFEIFNDSPFKKLDKFFDAKLHTEDGVTFQVHRMQLALKNIYFKSMYCGNFSNSTDVLMKSIDGDTLGHVLCYFYTNEVVLSRENVIDLWIASDYFLADSLKQLCRDFVLQELDEDNCLGVFMTVWNIEGLGLVEECFRYLIVHFQNAILNCSSDSSERSKWDILKELPFEALKKVLRNKSLNVRDERMVLDIILTWYEGDYRNRHQRITELLECLCMEDLDEISSMEIQEKVLHHNFFNNESKMSHSLLDNFACGSRVPKNLYFVAHHSMSNNSFYLDLYLTFDDRLDVWQKLETNIALCPDFIVQIGFNIYMFDAWENRTIVFNLLDCSRSPMPPLFINRSRYSVVSVLDQIYVLGGAMADFEETDIIERFDPVTNEWHIIPQMHPMILTDVVTMKNCIYAIGDIFLQHNQSMMMQVFNPMSDEWHVVEAPKHLRHDFTAVVYKEKLYIIGGEGQDWRLRTVEEYEPEEDTWRTLPDLPFGYILPKAIELGDLLVVYENNLENRQFGSTSSPVFFDVENENWNIIDESSPLFNVHLYQFCNISQTDIVKGLVRNNRLSDAEWVSSHLA</sequence>
<dbReference type="InterPro" id="IPR000210">
    <property type="entry name" value="BTB/POZ_dom"/>
</dbReference>
<dbReference type="InterPro" id="IPR006652">
    <property type="entry name" value="Kelch_1"/>
</dbReference>
<dbReference type="SUPFAM" id="SSF117281">
    <property type="entry name" value="Kelch motif"/>
    <property type="match status" value="1"/>
</dbReference>
<dbReference type="Proteomes" id="UP000827092">
    <property type="component" value="Unassembled WGS sequence"/>
</dbReference>
<protein>
    <recommendedName>
        <fullName evidence="4">BTB domain-containing protein</fullName>
    </recommendedName>
</protein>
<dbReference type="PROSITE" id="PS50097">
    <property type="entry name" value="BTB"/>
    <property type="match status" value="1"/>
</dbReference>
<reference evidence="5 6" key="1">
    <citation type="journal article" date="2022" name="Nat. Ecol. Evol.">
        <title>A masculinizing supergene underlies an exaggerated male reproductive morph in a spider.</title>
        <authorList>
            <person name="Hendrickx F."/>
            <person name="De Corte Z."/>
            <person name="Sonet G."/>
            <person name="Van Belleghem S.M."/>
            <person name="Kostlbacher S."/>
            <person name="Vangestel C."/>
        </authorList>
    </citation>
    <scope>NUCLEOTIDE SEQUENCE [LARGE SCALE GENOMIC DNA]</scope>
    <source>
        <strain evidence="5">W744_W776</strain>
    </source>
</reference>
<dbReference type="PANTHER" id="PTHR24412:SF489">
    <property type="entry name" value="RING FINGER DOMAIN AND KELCH REPEAT-CONTAINING PROTEIN DDB_G0271372"/>
    <property type="match status" value="1"/>
</dbReference>
<evidence type="ECO:0000256" key="2">
    <source>
        <dbReference type="ARBA" id="ARBA00022737"/>
    </source>
</evidence>
<dbReference type="InterPro" id="IPR011705">
    <property type="entry name" value="BACK"/>
</dbReference>
<evidence type="ECO:0000256" key="3">
    <source>
        <dbReference type="ARBA" id="ARBA00023203"/>
    </source>
</evidence>
<dbReference type="SMART" id="SM00612">
    <property type="entry name" value="Kelch"/>
    <property type="match status" value="3"/>
</dbReference>
<dbReference type="Pfam" id="PF00651">
    <property type="entry name" value="BTB"/>
    <property type="match status" value="1"/>
</dbReference>
<dbReference type="Pfam" id="PF01344">
    <property type="entry name" value="Kelch_1"/>
    <property type="match status" value="2"/>
</dbReference>
<dbReference type="InterPro" id="IPR015915">
    <property type="entry name" value="Kelch-typ_b-propeller"/>
</dbReference>
<evidence type="ECO:0000256" key="1">
    <source>
        <dbReference type="ARBA" id="ARBA00022441"/>
    </source>
</evidence>
<dbReference type="Gene3D" id="1.25.40.420">
    <property type="match status" value="1"/>
</dbReference>
<keyword evidence="1" id="KW-0880">Kelch repeat</keyword>
<dbReference type="InterPro" id="IPR011333">
    <property type="entry name" value="SKP1/BTB/POZ_sf"/>
</dbReference>
<organism evidence="5 6">
    <name type="scientific">Oedothorax gibbosus</name>
    <dbReference type="NCBI Taxonomy" id="931172"/>
    <lineage>
        <taxon>Eukaryota</taxon>
        <taxon>Metazoa</taxon>
        <taxon>Ecdysozoa</taxon>
        <taxon>Arthropoda</taxon>
        <taxon>Chelicerata</taxon>
        <taxon>Arachnida</taxon>
        <taxon>Araneae</taxon>
        <taxon>Araneomorphae</taxon>
        <taxon>Entelegynae</taxon>
        <taxon>Araneoidea</taxon>
        <taxon>Linyphiidae</taxon>
        <taxon>Erigoninae</taxon>
        <taxon>Oedothorax</taxon>
    </lineage>
</organism>
<evidence type="ECO:0000313" key="5">
    <source>
        <dbReference type="EMBL" id="KAG8178245.1"/>
    </source>
</evidence>
<dbReference type="PANTHER" id="PTHR24412">
    <property type="entry name" value="KELCH PROTEIN"/>
    <property type="match status" value="1"/>
</dbReference>
<feature type="domain" description="BTB" evidence="4">
    <location>
        <begin position="20"/>
        <end position="86"/>
    </location>
</feature>
<keyword evidence="3" id="KW-0009">Actin-binding</keyword>